<evidence type="ECO:0000313" key="1">
    <source>
        <dbReference type="EMBL" id="AIK68030.1"/>
    </source>
</evidence>
<protein>
    <submittedName>
        <fullName evidence="1">Uncharacterized protein</fullName>
    </submittedName>
</protein>
<proteinExistence type="predicted"/>
<dbReference type="GeneID" id="22113566"/>
<accession>A0A076YKZ4</accession>
<keyword evidence="2" id="KW-1185">Reference proteome</keyword>
<dbReference type="RefSeq" id="YP_009097696.1">
    <property type="nucleotide sequence ID" value="NC_025414.1"/>
</dbReference>
<dbReference type="EMBL" id="KM236237">
    <property type="protein sequence ID" value="AIK68030.1"/>
    <property type="molecule type" value="Genomic_DNA"/>
</dbReference>
<gene>
    <name evidence="1" type="ORF">CPTMiller_0094</name>
</gene>
<dbReference type="KEGG" id="vg:22113566"/>
<sequence length="73" mass="8609">MEYWIYFDCSDLDPGVLSLAAAYHQTITGISVTNDDMLCIEFSGYRRFERDMFLAYLNAHKSDVFYDRYEVKS</sequence>
<evidence type="ECO:0000313" key="2">
    <source>
        <dbReference type="Proteomes" id="UP000201263"/>
    </source>
</evidence>
<name>A0A076YKZ4_9CAUD</name>
<organism evidence="1 2">
    <name type="scientific">Citrobacter phage Miller</name>
    <dbReference type="NCBI Taxonomy" id="1527524"/>
    <lineage>
        <taxon>Viruses</taxon>
        <taxon>Duplodnaviria</taxon>
        <taxon>Heunggongvirae</taxon>
        <taxon>Uroviricota</taxon>
        <taxon>Caudoviricetes</taxon>
        <taxon>Pantevenvirales</taxon>
        <taxon>Straboviridae</taxon>
        <taxon>Pseudotevenvirus</taxon>
        <taxon>Pseudotevenvirus miller</taxon>
    </lineage>
</organism>
<dbReference type="Proteomes" id="UP000201263">
    <property type="component" value="Segment"/>
</dbReference>
<reference evidence="1 2" key="1">
    <citation type="submission" date="2014-07" db="EMBL/GenBank/DDBJ databases">
        <title>Complete Genome of Citrobacter freundii Myophage Miller.</title>
        <authorList>
            <person name="Hwang K."/>
            <person name="Luna A.J."/>
            <person name="Hernandez A.C."/>
            <person name="Everett G.F.K."/>
        </authorList>
    </citation>
    <scope>NUCLEOTIDE SEQUENCE [LARGE SCALE GENOMIC DNA]</scope>
</reference>